<accession>A0A9P4W8I6</accession>
<feature type="region of interest" description="Disordered" evidence="1">
    <location>
        <begin position="279"/>
        <end position="357"/>
    </location>
</feature>
<evidence type="ECO:0000313" key="3">
    <source>
        <dbReference type="Proteomes" id="UP000801428"/>
    </source>
</evidence>
<reference evidence="2" key="1">
    <citation type="submission" date="2019-04" db="EMBL/GenBank/DDBJ databases">
        <title>Sequencing of skin fungus with MAO and IRED activity.</title>
        <authorList>
            <person name="Marsaioli A.J."/>
            <person name="Bonatto J.M.C."/>
            <person name="Reis Junior O."/>
        </authorList>
    </citation>
    <scope>NUCLEOTIDE SEQUENCE</scope>
    <source>
        <strain evidence="2">30M1</strain>
    </source>
</reference>
<feature type="compositionally biased region" description="Polar residues" evidence="1">
    <location>
        <begin position="286"/>
        <end position="300"/>
    </location>
</feature>
<dbReference type="OrthoDB" id="3797403at2759"/>
<dbReference type="EMBL" id="SWKU01000011">
    <property type="protein sequence ID" value="KAF3002485.1"/>
    <property type="molecule type" value="Genomic_DNA"/>
</dbReference>
<comment type="caution">
    <text evidence="2">The sequence shown here is derived from an EMBL/GenBank/DDBJ whole genome shotgun (WGS) entry which is preliminary data.</text>
</comment>
<protein>
    <submittedName>
        <fullName evidence="2">Uncharacterized protein</fullName>
    </submittedName>
</protein>
<keyword evidence="3" id="KW-1185">Reference proteome</keyword>
<feature type="region of interest" description="Disordered" evidence="1">
    <location>
        <begin position="1"/>
        <end position="29"/>
    </location>
</feature>
<name>A0A9P4W8I6_CURKU</name>
<gene>
    <name evidence="2" type="ORF">E8E13_005754</name>
</gene>
<organism evidence="2 3">
    <name type="scientific">Curvularia kusanoi</name>
    <name type="common">Cochliobolus kusanoi</name>
    <dbReference type="NCBI Taxonomy" id="90978"/>
    <lineage>
        <taxon>Eukaryota</taxon>
        <taxon>Fungi</taxon>
        <taxon>Dikarya</taxon>
        <taxon>Ascomycota</taxon>
        <taxon>Pezizomycotina</taxon>
        <taxon>Dothideomycetes</taxon>
        <taxon>Pleosporomycetidae</taxon>
        <taxon>Pleosporales</taxon>
        <taxon>Pleosporineae</taxon>
        <taxon>Pleosporaceae</taxon>
        <taxon>Curvularia</taxon>
    </lineage>
</organism>
<sequence>MPGPKFKMLSKDNRQQYDSKTQSQQPEPYYRQILKRDHADHEQFDAKSFPFEELIPRWKGEQFDAHFMNAATGRVFTNKHHTKGEGTKKRSNFEAFDFAFCLEWTNRNVNGTILRDRCYNQFTVKSGGCCEHPKCEFKEGPNMVYHCLQRGETCNWGMLKDHQASAPEEDEKKSWTYIDWKAHATKLAEEERDQAQGTKDCSRIVPGRMAEFESWWRLEVKKDAKLGGAPAANARGYSLIGTRTDPPKFMSRQAPPIGEGCLQEDDSLPVFSRLTLNDPIAPRAGNTRQHQRFGQDTSNGRADLEAKRMTNQQARGKKTKLAAAAPSGDDKDAFFLRSTKERKPRHTDKNGARIVGA</sequence>
<feature type="compositionally biased region" description="Basic and acidic residues" evidence="1">
    <location>
        <begin position="328"/>
        <end position="351"/>
    </location>
</feature>
<dbReference type="Proteomes" id="UP000801428">
    <property type="component" value="Unassembled WGS sequence"/>
</dbReference>
<evidence type="ECO:0000313" key="2">
    <source>
        <dbReference type="EMBL" id="KAF3002485.1"/>
    </source>
</evidence>
<dbReference type="AlphaFoldDB" id="A0A9P4W8I6"/>
<proteinExistence type="predicted"/>
<evidence type="ECO:0000256" key="1">
    <source>
        <dbReference type="SAM" id="MobiDB-lite"/>
    </source>
</evidence>